<feature type="domain" description="C2H2-type" evidence="14">
    <location>
        <begin position="784"/>
        <end position="813"/>
    </location>
</feature>
<feature type="domain" description="C2H2-type" evidence="14">
    <location>
        <begin position="574"/>
        <end position="603"/>
    </location>
</feature>
<dbReference type="PANTHER" id="PTHR46179">
    <property type="entry name" value="ZINC FINGER PROTEIN"/>
    <property type="match status" value="1"/>
</dbReference>
<dbReference type="Pfam" id="PF00096">
    <property type="entry name" value="zf-C2H2"/>
    <property type="match status" value="7"/>
</dbReference>
<keyword evidence="3" id="KW-0677">Repeat</keyword>
<feature type="domain" description="C2H2-type" evidence="14">
    <location>
        <begin position="724"/>
        <end position="753"/>
    </location>
</feature>
<keyword evidence="16" id="KW-1185">Reference proteome</keyword>
<keyword evidence="4 12" id="KW-0863">Zinc-finger</keyword>
<comment type="subcellular location">
    <subcellularLocation>
        <location evidence="1">Nucleus</location>
    </subcellularLocation>
</comment>
<evidence type="ECO:0000256" key="11">
    <source>
        <dbReference type="ARBA" id="ARBA00069427"/>
    </source>
</evidence>
<feature type="domain" description="C2H2-type" evidence="14">
    <location>
        <begin position="1333"/>
        <end position="1362"/>
    </location>
</feature>
<organism evidence="15 16">
    <name type="scientific">Oncorhynchus mykiss</name>
    <name type="common">Rainbow trout</name>
    <name type="synonym">Salmo gairdneri</name>
    <dbReference type="NCBI Taxonomy" id="8022"/>
    <lineage>
        <taxon>Eukaryota</taxon>
        <taxon>Metazoa</taxon>
        <taxon>Chordata</taxon>
        <taxon>Craniata</taxon>
        <taxon>Vertebrata</taxon>
        <taxon>Euteleostomi</taxon>
        <taxon>Actinopterygii</taxon>
        <taxon>Neopterygii</taxon>
        <taxon>Teleostei</taxon>
        <taxon>Protacanthopterygii</taxon>
        <taxon>Salmoniformes</taxon>
        <taxon>Salmonidae</taxon>
        <taxon>Salmoninae</taxon>
        <taxon>Oncorhynchus</taxon>
    </lineage>
</organism>
<dbReference type="InterPro" id="IPR013087">
    <property type="entry name" value="Znf_C2H2_type"/>
</dbReference>
<feature type="compositionally biased region" description="Polar residues" evidence="13">
    <location>
        <begin position="51"/>
        <end position="60"/>
    </location>
</feature>
<evidence type="ECO:0000313" key="15">
    <source>
        <dbReference type="Ensembl" id="ENSOMYP00000098563.2"/>
    </source>
</evidence>
<dbReference type="GO" id="GO:0003700">
    <property type="term" value="F:DNA-binding transcription factor activity"/>
    <property type="evidence" value="ECO:0007669"/>
    <property type="project" value="UniProtKB-ARBA"/>
</dbReference>
<feature type="domain" description="C2H2-type" evidence="14">
    <location>
        <begin position="754"/>
        <end position="783"/>
    </location>
</feature>
<dbReference type="SUPFAM" id="SSF57667">
    <property type="entry name" value="beta-beta-alpha zinc fingers"/>
    <property type="match status" value="6"/>
</dbReference>
<feature type="domain" description="C2H2-type" evidence="14">
    <location>
        <begin position="694"/>
        <end position="723"/>
    </location>
</feature>
<evidence type="ECO:0000256" key="4">
    <source>
        <dbReference type="ARBA" id="ARBA00022771"/>
    </source>
</evidence>
<dbReference type="GO" id="GO:0000976">
    <property type="term" value="F:transcription cis-regulatory region binding"/>
    <property type="evidence" value="ECO:0007669"/>
    <property type="project" value="UniProtKB-ARBA"/>
</dbReference>
<feature type="domain" description="C2H2-type" evidence="14">
    <location>
        <begin position="1363"/>
        <end position="1392"/>
    </location>
</feature>
<evidence type="ECO:0000256" key="13">
    <source>
        <dbReference type="SAM" id="MobiDB-lite"/>
    </source>
</evidence>
<evidence type="ECO:0000256" key="3">
    <source>
        <dbReference type="ARBA" id="ARBA00022737"/>
    </source>
</evidence>
<sequence length="1427" mass="153459">MEIQGLSDAQNIYYQHGAPRRTGSSQFRTTTLSRSISNENEAEDNLESHELQSNNNNRPRTSPFRLLVENGSGVCLPVCKQDGKNNSPLQAQTASVGLRNVNTLKERELNTQLPPQDLRTGYKYDVESGDSILQMALPFFEGEEEHSQQLQTAVLRQQHEDGASLLQSLASESTAAYRSNTTVSANKNTEGLYVVFNIVQEDGNDTNKDRLGNPSKDGDTIIGKKPEDSKIIPCNSMEVQNTNTLIESDENLNNLAGRALKITAPQCSALISSSNSEGEATVPNEKQSMCYETENENAVLTNEYGDNICGHLDNIDSGAADELLSQPEARERSALISENTYIVEMSDTMDTSDFISDPGTSLSASANADGASANETFSGTIMINNQSIIVTIENGILTLAAPPEGYTHKDDGMVGLKEHLGMKDNEDIVLLNYDSGTKSIGKISNVAVIRTGHHEEPRLGMSASDSELALADHCSLSEFGASLDSCPVIKQESGTLCAISEGDLVSLRPEGSFVDCVDNDDFQPVSFIGASGLSKKGALVTTYRCPQPGCLSTFDARQKVKMHLLNHTEDQRPFKCTFEGCSWAFTTSYKLKRHLQSHDKVRPHKCEWEGCGRRFTTVYNLKAHVKQHDQENSFVCKICSERFRSATRLTNHQRAHFEPERPHKCEFPGCEKTFITYSALFSHNRTHFRETGQFTCTYPGCDKRYDKACRLKIHMRSHTGERPFICDSEACGWSFTSMSKLLRHKRKHDDDRRFTCPEEGCGKSFTRAEHLKGHSITHLGTKPFECHVDGCSAKFSARSSLYIHSKKHKQDAGSLRTCCPVANCSKHFSSRSSLKSHMLKHHHLSPDVLSQLEATPTLTPSSELVSGATATGTGSGVTGSDQLANLDLSSLFSAVLGGPAPTTHGVGVPVGSAGPAGSFAMDLSLVSSGILTIDPASVGTALGTSGHGATRAKASVDPLILAAGADMGHLEGTVGVLPPQGTLNLDDVQTVTPEALSSLTALTMQAATSTADHHTLTHTLSSSSTLAAEPSPLAAPPGPKLLSSPSKVTEAGGSRGGSGPLLGCVEVLGQQEGGKVLTQFVFPGSGCTFSPQKEPELSHSSAVSPCSFLESSGSARTDYRAIQLAKKRKQRGPTACSGSSGLGQRKSKGGKASSASAPLVPTSARFGEGSATANGGLTIRDPVTGAQYVQIQLLQDDPPSDGDLAFQLSSQPSSSHSQLTVDLPVNILQEPGATVPPPPPPPTVVQPPPQSASDIKIAQLLVNIQGHTFALVPQLLPSTSLNISSKFVRIAPVPIAAKPLGLGEVAVGGQGHGLLVGGQKFQKNPVADLIKMHKCTFPGCTKMYTKSSHLKAHLRRHTGEKPFACTWPGCGWRFSRSDELSRHRRSHSGVKPYQCPVCEKKFARSDHLSKHIKVHRFPRSRTLRTAN</sequence>
<evidence type="ECO:0000256" key="6">
    <source>
        <dbReference type="ARBA" id="ARBA00023015"/>
    </source>
</evidence>
<dbReference type="FunFam" id="3.30.160.60:FF:000125">
    <property type="entry name" value="Putative zinc finger protein 143"/>
    <property type="match status" value="2"/>
</dbReference>
<feature type="region of interest" description="Disordered" evidence="13">
    <location>
        <begin position="37"/>
        <end position="62"/>
    </location>
</feature>
<feature type="domain" description="C2H2-type" evidence="14">
    <location>
        <begin position="663"/>
        <end position="692"/>
    </location>
</feature>
<accession>A0A8C7UWR8</accession>
<feature type="compositionally biased region" description="Pro residues" evidence="13">
    <location>
        <begin position="1234"/>
        <end position="1250"/>
    </location>
</feature>
<evidence type="ECO:0000259" key="14">
    <source>
        <dbReference type="PROSITE" id="PS50157"/>
    </source>
</evidence>
<keyword evidence="2" id="KW-0479">Metal-binding</keyword>
<keyword evidence="8" id="KW-0010">Activator</keyword>
<evidence type="ECO:0000256" key="2">
    <source>
        <dbReference type="ARBA" id="ARBA00022723"/>
    </source>
</evidence>
<evidence type="ECO:0000256" key="12">
    <source>
        <dbReference type="PROSITE-ProRule" id="PRU00042"/>
    </source>
</evidence>
<evidence type="ECO:0000313" key="16">
    <source>
        <dbReference type="Proteomes" id="UP000694395"/>
    </source>
</evidence>
<dbReference type="PANTHER" id="PTHR46179:SF5">
    <property type="entry name" value="ZINC FINGER PROTEIN ZXDC"/>
    <property type="match status" value="1"/>
</dbReference>
<reference evidence="15" key="3">
    <citation type="submission" date="2025-09" db="UniProtKB">
        <authorList>
            <consortium name="Ensembl"/>
        </authorList>
    </citation>
    <scope>IDENTIFICATION</scope>
</reference>
<protein>
    <recommendedName>
        <fullName evidence="11">Krueppel-like factor 15</fullName>
    </recommendedName>
</protein>
<evidence type="ECO:0000256" key="7">
    <source>
        <dbReference type="ARBA" id="ARBA00023125"/>
    </source>
</evidence>
<feature type="domain" description="C2H2-type" evidence="14">
    <location>
        <begin position="817"/>
        <end position="846"/>
    </location>
</feature>
<reference evidence="15" key="1">
    <citation type="submission" date="2020-07" db="EMBL/GenBank/DDBJ databases">
        <title>A long reads based de novo assembly of the rainbow trout Arlee double haploid line genome.</title>
        <authorList>
            <person name="Gao G."/>
            <person name="Palti Y."/>
        </authorList>
    </citation>
    <scope>NUCLEOTIDE SEQUENCE [LARGE SCALE GENOMIC DNA]</scope>
</reference>
<dbReference type="Gene3D" id="3.30.160.60">
    <property type="entry name" value="Classic Zinc Finger"/>
    <property type="match status" value="11"/>
</dbReference>
<feature type="domain" description="C2H2-type" evidence="14">
    <location>
        <begin position="604"/>
        <end position="633"/>
    </location>
</feature>
<dbReference type="GO" id="GO:0006357">
    <property type="term" value="P:regulation of transcription by RNA polymerase II"/>
    <property type="evidence" value="ECO:0007669"/>
    <property type="project" value="TreeGrafter"/>
</dbReference>
<dbReference type="FunFam" id="3.30.160.60:FF:000018">
    <property type="entry name" value="Krueppel-like factor 15"/>
    <property type="match status" value="1"/>
</dbReference>
<dbReference type="InterPro" id="IPR051061">
    <property type="entry name" value="Zinc_finger_trans_reg"/>
</dbReference>
<dbReference type="PROSITE" id="PS50157">
    <property type="entry name" value="ZINC_FINGER_C2H2_2"/>
    <property type="match status" value="13"/>
</dbReference>
<dbReference type="GO" id="GO:0045893">
    <property type="term" value="P:positive regulation of DNA-templated transcription"/>
    <property type="evidence" value="ECO:0007669"/>
    <property type="project" value="UniProtKB-ARBA"/>
</dbReference>
<dbReference type="InterPro" id="IPR036236">
    <property type="entry name" value="Znf_C2H2_sf"/>
</dbReference>
<dbReference type="PROSITE" id="PS00028">
    <property type="entry name" value="ZINC_FINGER_C2H2_1"/>
    <property type="match status" value="13"/>
</dbReference>
<dbReference type="FunFam" id="3.30.160.60:FF:000368">
    <property type="entry name" value="Krueppel-like factor 15"/>
    <property type="match status" value="1"/>
</dbReference>
<evidence type="ECO:0000256" key="9">
    <source>
        <dbReference type="ARBA" id="ARBA00023163"/>
    </source>
</evidence>
<dbReference type="GO" id="GO:0008270">
    <property type="term" value="F:zinc ion binding"/>
    <property type="evidence" value="ECO:0007669"/>
    <property type="project" value="UniProtKB-KW"/>
</dbReference>
<dbReference type="GeneTree" id="ENSGT00940000164258"/>
<dbReference type="FunFam" id="3.30.160.60:FF:000257">
    <property type="entry name" value="ZXD family zinc finger C"/>
    <property type="match status" value="2"/>
</dbReference>
<keyword evidence="5" id="KW-0862">Zinc</keyword>
<keyword evidence="7" id="KW-0238">DNA-binding</keyword>
<feature type="region of interest" description="Disordered" evidence="13">
    <location>
        <begin position="1013"/>
        <end position="1056"/>
    </location>
</feature>
<feature type="region of interest" description="Disordered" evidence="13">
    <location>
        <begin position="1125"/>
        <end position="1173"/>
    </location>
</feature>
<keyword evidence="6" id="KW-0805">Transcription regulation</keyword>
<reference evidence="15" key="2">
    <citation type="submission" date="2025-08" db="UniProtKB">
        <authorList>
            <consortium name="Ensembl"/>
        </authorList>
    </citation>
    <scope>IDENTIFICATION</scope>
</reference>
<feature type="domain" description="C2H2-type" evidence="14">
    <location>
        <begin position="543"/>
        <end position="572"/>
    </location>
</feature>
<evidence type="ECO:0000256" key="8">
    <source>
        <dbReference type="ARBA" id="ARBA00023159"/>
    </source>
</evidence>
<dbReference type="Ensembl" id="ENSOMYT00000107014.2">
    <property type="protein sequence ID" value="ENSOMYP00000098563.2"/>
    <property type="gene ID" value="ENSOMYG00000044748.2"/>
</dbReference>
<evidence type="ECO:0000256" key="10">
    <source>
        <dbReference type="ARBA" id="ARBA00023242"/>
    </source>
</evidence>
<feature type="compositionally biased region" description="Low complexity" evidence="13">
    <location>
        <begin position="1017"/>
        <end position="1032"/>
    </location>
</feature>
<dbReference type="GO" id="GO:0005654">
    <property type="term" value="C:nucleoplasm"/>
    <property type="evidence" value="ECO:0007669"/>
    <property type="project" value="UniProtKB-ARBA"/>
</dbReference>
<feature type="domain" description="C2H2-type" evidence="14">
    <location>
        <begin position="634"/>
        <end position="661"/>
    </location>
</feature>
<dbReference type="FunFam" id="3.30.160.60:FF:000624">
    <property type="entry name" value="zinc finger protein 697"/>
    <property type="match status" value="1"/>
</dbReference>
<evidence type="ECO:0000256" key="5">
    <source>
        <dbReference type="ARBA" id="ARBA00022833"/>
    </source>
</evidence>
<proteinExistence type="predicted"/>
<dbReference type="Proteomes" id="UP000694395">
    <property type="component" value="Chromosome 17"/>
</dbReference>
<evidence type="ECO:0000256" key="1">
    <source>
        <dbReference type="ARBA" id="ARBA00004123"/>
    </source>
</evidence>
<name>A0A8C7UWR8_ONCMY</name>
<keyword evidence="9" id="KW-0804">Transcription</keyword>
<feature type="domain" description="C2H2-type" evidence="14">
    <location>
        <begin position="1393"/>
        <end position="1420"/>
    </location>
</feature>
<dbReference type="SMART" id="SM00355">
    <property type="entry name" value="ZnF_C2H2"/>
    <property type="match status" value="13"/>
</dbReference>
<feature type="region of interest" description="Disordered" evidence="13">
    <location>
        <begin position="1230"/>
        <end position="1250"/>
    </location>
</feature>
<keyword evidence="10" id="KW-0539">Nucleus</keyword>